<dbReference type="AlphaFoldDB" id="A0A1E3NJQ9"/>
<name>A0A1E3NJQ9_9ASCO</name>
<gene>
    <name evidence="1" type="ORF">PICMEDRAFT_16251</name>
</gene>
<dbReference type="RefSeq" id="XP_019017463.1">
    <property type="nucleotide sequence ID" value="XM_019161138.1"/>
</dbReference>
<keyword evidence="2" id="KW-1185">Reference proteome</keyword>
<organism evidence="1 2">
    <name type="scientific">Pichia membranifaciens NRRL Y-2026</name>
    <dbReference type="NCBI Taxonomy" id="763406"/>
    <lineage>
        <taxon>Eukaryota</taxon>
        <taxon>Fungi</taxon>
        <taxon>Dikarya</taxon>
        <taxon>Ascomycota</taxon>
        <taxon>Saccharomycotina</taxon>
        <taxon>Pichiomycetes</taxon>
        <taxon>Pichiales</taxon>
        <taxon>Pichiaceae</taxon>
        <taxon>Pichia</taxon>
    </lineage>
</organism>
<dbReference type="GeneID" id="30177825"/>
<accession>A0A1E3NJQ9</accession>
<proteinExistence type="predicted"/>
<reference evidence="1 2" key="1">
    <citation type="journal article" date="2016" name="Proc. Natl. Acad. Sci. U.S.A.">
        <title>Comparative genomics of biotechnologically important yeasts.</title>
        <authorList>
            <person name="Riley R."/>
            <person name="Haridas S."/>
            <person name="Wolfe K.H."/>
            <person name="Lopes M.R."/>
            <person name="Hittinger C.T."/>
            <person name="Goeker M."/>
            <person name="Salamov A.A."/>
            <person name="Wisecaver J.H."/>
            <person name="Long T.M."/>
            <person name="Calvey C.H."/>
            <person name="Aerts A.L."/>
            <person name="Barry K.W."/>
            <person name="Choi C."/>
            <person name="Clum A."/>
            <person name="Coughlan A.Y."/>
            <person name="Deshpande S."/>
            <person name="Douglass A.P."/>
            <person name="Hanson S.J."/>
            <person name="Klenk H.-P."/>
            <person name="LaButti K.M."/>
            <person name="Lapidus A."/>
            <person name="Lindquist E.A."/>
            <person name="Lipzen A.M."/>
            <person name="Meier-Kolthoff J.P."/>
            <person name="Ohm R.A."/>
            <person name="Otillar R.P."/>
            <person name="Pangilinan J.L."/>
            <person name="Peng Y."/>
            <person name="Rokas A."/>
            <person name="Rosa C.A."/>
            <person name="Scheuner C."/>
            <person name="Sibirny A.A."/>
            <person name="Slot J.C."/>
            <person name="Stielow J.B."/>
            <person name="Sun H."/>
            <person name="Kurtzman C.P."/>
            <person name="Blackwell M."/>
            <person name="Grigoriev I.V."/>
            <person name="Jeffries T.W."/>
        </authorList>
    </citation>
    <scope>NUCLEOTIDE SEQUENCE [LARGE SCALE GENOMIC DNA]</scope>
    <source>
        <strain evidence="1 2">NRRL Y-2026</strain>
    </source>
</reference>
<evidence type="ECO:0000313" key="1">
    <source>
        <dbReference type="EMBL" id="ODQ46350.1"/>
    </source>
</evidence>
<dbReference type="Proteomes" id="UP000094455">
    <property type="component" value="Unassembled WGS sequence"/>
</dbReference>
<sequence>MNFTTKNILCTGKTGTGLCTRALRLRCGISSPWSLRLSWAARTYATQPGAGWPEQQPGASISSTDLVKYGVPSVLLLGTILLVSRKDAPAGQTAPAEPAPPATAAAAAQTAAKESFIQVGQYTFHQREVEEAFIADPDRFIDDVLHLSADLAPLSATADSAAGSSARYRALCLFARNILLVDSACSSDVLRIARIHFEKVVRAERETVAYRLALSGRAVRRSVAGLFKALGSYISSHCSALAGIVGDQWLLLWHRVTVLF</sequence>
<protein>
    <submittedName>
        <fullName evidence="1">Uncharacterized protein</fullName>
    </submittedName>
</protein>
<dbReference type="EMBL" id="KV454003">
    <property type="protein sequence ID" value="ODQ46350.1"/>
    <property type="molecule type" value="Genomic_DNA"/>
</dbReference>
<evidence type="ECO:0000313" key="2">
    <source>
        <dbReference type="Proteomes" id="UP000094455"/>
    </source>
</evidence>